<keyword evidence="8 11" id="KW-0560">Oxidoreductase</keyword>
<keyword evidence="13" id="KW-0547">Nucleotide-binding</keyword>
<keyword evidence="2" id="KW-0820">tRNA-binding</keyword>
<evidence type="ECO:0000259" key="14">
    <source>
        <dbReference type="Pfam" id="PF01207"/>
    </source>
</evidence>
<keyword evidence="4 11" id="KW-0288">FMN</keyword>
<dbReference type="SUPFAM" id="SSF51395">
    <property type="entry name" value="FMN-linked oxidoreductases"/>
    <property type="match status" value="1"/>
</dbReference>
<evidence type="ECO:0000313" key="15">
    <source>
        <dbReference type="EMBL" id="SMX55030.1"/>
    </source>
</evidence>
<feature type="active site" description="Proton donor" evidence="12">
    <location>
        <position position="111"/>
    </location>
</feature>
<comment type="catalytic activity">
    <reaction evidence="9">
        <text>a 5,6-dihydrouridine in tRNA + NADP(+) = a uridine in tRNA + NADPH + H(+)</text>
        <dbReference type="Rhea" id="RHEA:23624"/>
        <dbReference type="Rhea" id="RHEA-COMP:13339"/>
        <dbReference type="Rhea" id="RHEA-COMP:13887"/>
        <dbReference type="ChEBI" id="CHEBI:15378"/>
        <dbReference type="ChEBI" id="CHEBI:57783"/>
        <dbReference type="ChEBI" id="CHEBI:58349"/>
        <dbReference type="ChEBI" id="CHEBI:65315"/>
        <dbReference type="ChEBI" id="CHEBI:74443"/>
    </reaction>
</comment>
<sequence length="323" mass="36259">MQDQMADKPTLMVGTVPIYGDLILAPMDGITDLPFRGLCRRLGSAMSVTEFINALDVLEHHPRYPKRHAFEPYHRPLSLQLLGDQPEQILQAALQLVPQVQPDIIDINLGCQSKNVVSRGAGAALLKTPETIAAIFRLMRENFSQPITAKIRLGWDEDSLNYLEVAQAIEENGCAMLAVHGRTRNQAFRGQARWEPIRELKQGLTIPVIGNGDVRTVADIERIKSITGCDAVMIGRAAVGNPWIFSRVDRHDVPPQTVHTTILAHLQAMLQFYGERGVIGFRKFLKAYLAHDNIPREALLSLLNSQDPSFIIRWIDDYYDHRA</sequence>
<dbReference type="EMBL" id="LT859958">
    <property type="protein sequence ID" value="SMX55030.1"/>
    <property type="molecule type" value="Genomic_DNA"/>
</dbReference>
<dbReference type="InterPro" id="IPR013785">
    <property type="entry name" value="Aldolase_TIM"/>
</dbReference>
<gene>
    <name evidence="15" type="ORF">CFX1CAM_1965</name>
</gene>
<dbReference type="PANTHER" id="PTHR45846">
    <property type="entry name" value="TRNA-DIHYDROURIDINE(47) SYNTHASE [NAD(P)(+)]-LIKE"/>
    <property type="match status" value="1"/>
</dbReference>
<dbReference type="InterPro" id="IPR024036">
    <property type="entry name" value="tRNA-dHydroUridine_Synthase_C"/>
</dbReference>
<name>A0A1Y6KAI3_9CHLR</name>
<evidence type="ECO:0000256" key="1">
    <source>
        <dbReference type="ARBA" id="ARBA00002790"/>
    </source>
</evidence>
<keyword evidence="6" id="KW-0521">NADP</keyword>
<dbReference type="GO" id="GO:0000049">
    <property type="term" value="F:tRNA binding"/>
    <property type="evidence" value="ECO:0007669"/>
    <property type="project" value="UniProtKB-KW"/>
</dbReference>
<evidence type="ECO:0000256" key="2">
    <source>
        <dbReference type="ARBA" id="ARBA00022555"/>
    </source>
</evidence>
<evidence type="ECO:0000256" key="4">
    <source>
        <dbReference type="ARBA" id="ARBA00022643"/>
    </source>
</evidence>
<evidence type="ECO:0000256" key="3">
    <source>
        <dbReference type="ARBA" id="ARBA00022630"/>
    </source>
</evidence>
<comment type="function">
    <text evidence="1 11">Catalyzes the synthesis of 5,6-dihydrouridine (D), a modified base found in the D-loop of most tRNAs, via the reduction of the C5-C6 double bond in target uridines.</text>
</comment>
<dbReference type="Proteomes" id="UP000195514">
    <property type="component" value="Chromosome I"/>
</dbReference>
<comment type="catalytic activity">
    <reaction evidence="10">
        <text>a 5,6-dihydrouridine in tRNA + NAD(+) = a uridine in tRNA + NADH + H(+)</text>
        <dbReference type="Rhea" id="RHEA:54452"/>
        <dbReference type="Rhea" id="RHEA-COMP:13339"/>
        <dbReference type="Rhea" id="RHEA-COMP:13887"/>
        <dbReference type="ChEBI" id="CHEBI:15378"/>
        <dbReference type="ChEBI" id="CHEBI:57540"/>
        <dbReference type="ChEBI" id="CHEBI:57945"/>
        <dbReference type="ChEBI" id="CHEBI:65315"/>
        <dbReference type="ChEBI" id="CHEBI:74443"/>
    </reaction>
</comment>
<dbReference type="InterPro" id="IPR035587">
    <property type="entry name" value="DUS-like_FMN-bd"/>
</dbReference>
<evidence type="ECO:0000256" key="11">
    <source>
        <dbReference type="PIRNR" id="PIRNR006621"/>
    </source>
</evidence>
<evidence type="ECO:0000256" key="10">
    <source>
        <dbReference type="ARBA" id="ARBA00048802"/>
    </source>
</evidence>
<keyword evidence="16" id="KW-1185">Reference proteome</keyword>
<dbReference type="KEGG" id="abat:CFX1CAM_1965"/>
<evidence type="ECO:0000256" key="6">
    <source>
        <dbReference type="ARBA" id="ARBA00022857"/>
    </source>
</evidence>
<feature type="binding site" evidence="13">
    <location>
        <position position="80"/>
    </location>
    <ligand>
        <name>FMN</name>
        <dbReference type="ChEBI" id="CHEBI:58210"/>
    </ligand>
</feature>
<dbReference type="Pfam" id="PF01207">
    <property type="entry name" value="Dus"/>
    <property type="match status" value="1"/>
</dbReference>
<keyword evidence="5 11" id="KW-0819">tRNA processing</keyword>
<proteinExistence type="inferred from homology"/>
<dbReference type="GO" id="GO:0017150">
    <property type="term" value="F:tRNA dihydrouridine synthase activity"/>
    <property type="evidence" value="ECO:0007669"/>
    <property type="project" value="InterPro"/>
</dbReference>
<evidence type="ECO:0000256" key="8">
    <source>
        <dbReference type="ARBA" id="ARBA00023002"/>
    </source>
</evidence>
<comment type="cofactor">
    <cofactor evidence="11 13">
        <name>FMN</name>
        <dbReference type="ChEBI" id="CHEBI:58210"/>
    </cofactor>
</comment>
<feature type="binding site" evidence="13">
    <location>
        <position position="150"/>
    </location>
    <ligand>
        <name>FMN</name>
        <dbReference type="ChEBI" id="CHEBI:58210"/>
    </ligand>
</feature>
<evidence type="ECO:0000313" key="16">
    <source>
        <dbReference type="Proteomes" id="UP000195514"/>
    </source>
</evidence>
<evidence type="ECO:0000256" key="9">
    <source>
        <dbReference type="ARBA" id="ARBA00048205"/>
    </source>
</evidence>
<evidence type="ECO:0000256" key="12">
    <source>
        <dbReference type="PIRSR" id="PIRSR006621-1"/>
    </source>
</evidence>
<dbReference type="InterPro" id="IPR001269">
    <property type="entry name" value="DUS_fam"/>
</dbReference>
<dbReference type="AlphaFoldDB" id="A0A1Y6KAI3"/>
<protein>
    <recommendedName>
        <fullName evidence="11">tRNA-dihydrouridine synthase</fullName>
        <ecNumber evidence="11">1.3.1.-</ecNumber>
    </recommendedName>
</protein>
<dbReference type="CDD" id="cd02801">
    <property type="entry name" value="DUS_like_FMN"/>
    <property type="match status" value="1"/>
</dbReference>
<dbReference type="PIRSF" id="PIRSF006621">
    <property type="entry name" value="Dus"/>
    <property type="match status" value="1"/>
</dbReference>
<dbReference type="Gene3D" id="3.20.20.70">
    <property type="entry name" value="Aldolase class I"/>
    <property type="match status" value="1"/>
</dbReference>
<accession>A0A1Y6KAI3</accession>
<evidence type="ECO:0000256" key="13">
    <source>
        <dbReference type="PIRSR" id="PIRSR006621-2"/>
    </source>
</evidence>
<feature type="binding site" evidence="13">
    <location>
        <begin position="235"/>
        <end position="236"/>
    </location>
    <ligand>
        <name>FMN</name>
        <dbReference type="ChEBI" id="CHEBI:58210"/>
    </ligand>
</feature>
<organism evidence="15 16">
    <name type="scientific">Candidatus Brevifilum fermentans</name>
    <dbReference type="NCBI Taxonomy" id="1986204"/>
    <lineage>
        <taxon>Bacteria</taxon>
        <taxon>Bacillati</taxon>
        <taxon>Chloroflexota</taxon>
        <taxon>Anaerolineae</taxon>
        <taxon>Anaerolineales</taxon>
        <taxon>Anaerolineaceae</taxon>
        <taxon>Candidatus Brevifilum</taxon>
    </lineage>
</organism>
<reference evidence="16" key="1">
    <citation type="submission" date="2017-05" db="EMBL/GenBank/DDBJ databases">
        <authorList>
            <person name="Kirkegaard R."/>
            <person name="Mcilroy J S."/>
        </authorList>
    </citation>
    <scope>NUCLEOTIDE SEQUENCE [LARGE SCALE GENOMIC DNA]</scope>
</reference>
<dbReference type="PANTHER" id="PTHR45846:SF1">
    <property type="entry name" value="TRNA-DIHYDROURIDINE(47) SYNTHASE [NAD(P)(+)]-LIKE"/>
    <property type="match status" value="1"/>
</dbReference>
<evidence type="ECO:0000256" key="7">
    <source>
        <dbReference type="ARBA" id="ARBA00022884"/>
    </source>
</evidence>
<dbReference type="GO" id="GO:0050660">
    <property type="term" value="F:flavin adenine dinucleotide binding"/>
    <property type="evidence" value="ECO:0007669"/>
    <property type="project" value="InterPro"/>
</dbReference>
<feature type="binding site" evidence="13">
    <location>
        <position position="180"/>
    </location>
    <ligand>
        <name>FMN</name>
        <dbReference type="ChEBI" id="CHEBI:58210"/>
    </ligand>
</feature>
<feature type="domain" description="DUS-like FMN-binding" evidence="14">
    <location>
        <begin position="23"/>
        <end position="291"/>
    </location>
</feature>
<evidence type="ECO:0000256" key="5">
    <source>
        <dbReference type="ARBA" id="ARBA00022694"/>
    </source>
</evidence>
<comment type="similarity">
    <text evidence="11">Belongs to the dus family.</text>
</comment>
<keyword evidence="7" id="KW-0694">RNA-binding</keyword>
<keyword evidence="3 11" id="KW-0285">Flavoprotein</keyword>
<dbReference type="Gene3D" id="1.10.1200.80">
    <property type="entry name" value="Putative flavin oxidoreducatase, domain 2"/>
    <property type="match status" value="1"/>
</dbReference>
<dbReference type="EC" id="1.3.1.-" evidence="11"/>